<accession>A0A814NX04</accession>
<gene>
    <name evidence="6" type="ORF">RFH988_LOCUS19166</name>
</gene>
<dbReference type="PANTHER" id="PTHR18937">
    <property type="entry name" value="STRUCTURAL MAINTENANCE OF CHROMOSOMES SMC FAMILY MEMBER"/>
    <property type="match status" value="1"/>
</dbReference>
<reference evidence="6" key="1">
    <citation type="submission" date="2021-02" db="EMBL/GenBank/DDBJ databases">
        <authorList>
            <person name="Nowell W R."/>
        </authorList>
    </citation>
    <scope>NUCLEOTIDE SEQUENCE</scope>
</reference>
<feature type="domain" description="RecF/RecN/SMC N-terminal" evidence="5">
    <location>
        <begin position="41"/>
        <end position="171"/>
    </location>
</feature>
<dbReference type="Pfam" id="PF02463">
    <property type="entry name" value="SMC_N"/>
    <property type="match status" value="1"/>
</dbReference>
<dbReference type="InterPro" id="IPR027417">
    <property type="entry name" value="P-loop_NTPase"/>
</dbReference>
<evidence type="ECO:0000256" key="2">
    <source>
        <dbReference type="ARBA" id="ARBA00022741"/>
    </source>
</evidence>
<evidence type="ECO:0000256" key="4">
    <source>
        <dbReference type="ARBA" id="ARBA00023242"/>
    </source>
</evidence>
<dbReference type="EMBL" id="CAJNOO010001112">
    <property type="protein sequence ID" value="CAF1098138.1"/>
    <property type="molecule type" value="Genomic_DNA"/>
</dbReference>
<evidence type="ECO:0000259" key="5">
    <source>
        <dbReference type="Pfam" id="PF02463"/>
    </source>
</evidence>
<keyword evidence="3" id="KW-0067">ATP-binding</keyword>
<dbReference type="OrthoDB" id="5575062at2759"/>
<dbReference type="Gene3D" id="3.40.50.300">
    <property type="entry name" value="P-loop containing nucleotide triphosphate hydrolases"/>
    <property type="match status" value="1"/>
</dbReference>
<dbReference type="PANTHER" id="PTHR18937:SF172">
    <property type="entry name" value="STRUCTURAL MAINTENANCE OF CHROMOSOMES PROTEIN"/>
    <property type="match status" value="1"/>
</dbReference>
<dbReference type="AlphaFoldDB" id="A0A814NX04"/>
<dbReference type="SUPFAM" id="SSF52540">
    <property type="entry name" value="P-loop containing nucleoside triphosphate hydrolases"/>
    <property type="match status" value="1"/>
</dbReference>
<proteinExistence type="predicted"/>
<comment type="caution">
    <text evidence="6">The sequence shown here is derived from an EMBL/GenBank/DDBJ whole genome shotgun (WGS) entry which is preliminary data.</text>
</comment>
<dbReference type="Proteomes" id="UP000663882">
    <property type="component" value="Unassembled WGS sequence"/>
</dbReference>
<dbReference type="GO" id="GO:0005634">
    <property type="term" value="C:nucleus"/>
    <property type="evidence" value="ECO:0007669"/>
    <property type="project" value="UniProtKB-SubCell"/>
</dbReference>
<comment type="subcellular location">
    <subcellularLocation>
        <location evidence="1">Nucleus</location>
    </subcellularLocation>
</comment>
<sequence>MTHQGEEDEGAEKEIDIDTLELPPLPEHIQALLTPKYRLVITKIEINNFKSFAGRIQLDQFDEHFTCIIGPNGSGKSNVIDSLLFVIGHRASKMRGAKLSTLLHNSAECPNVKSCSVTVHFEAIAIEGDKEKIRFSITRIAFPDNSSHYKINEKQVSLKDVTKLLREYGVDLDHSRYLILQVCLKEALEQDLR</sequence>
<keyword evidence="2" id="KW-0547">Nucleotide-binding</keyword>
<evidence type="ECO:0000313" key="7">
    <source>
        <dbReference type="Proteomes" id="UP000663882"/>
    </source>
</evidence>
<dbReference type="InterPro" id="IPR003395">
    <property type="entry name" value="RecF/RecN/SMC_N"/>
</dbReference>
<evidence type="ECO:0000256" key="1">
    <source>
        <dbReference type="ARBA" id="ARBA00004123"/>
    </source>
</evidence>
<evidence type="ECO:0000256" key="3">
    <source>
        <dbReference type="ARBA" id="ARBA00022840"/>
    </source>
</evidence>
<name>A0A814NX04_9BILA</name>
<organism evidence="6 7">
    <name type="scientific">Rotaria sordida</name>
    <dbReference type="NCBI Taxonomy" id="392033"/>
    <lineage>
        <taxon>Eukaryota</taxon>
        <taxon>Metazoa</taxon>
        <taxon>Spiralia</taxon>
        <taxon>Gnathifera</taxon>
        <taxon>Rotifera</taxon>
        <taxon>Eurotatoria</taxon>
        <taxon>Bdelloidea</taxon>
        <taxon>Philodinida</taxon>
        <taxon>Philodinidae</taxon>
        <taxon>Rotaria</taxon>
    </lineage>
</organism>
<dbReference type="GO" id="GO:0007076">
    <property type="term" value="P:mitotic chromosome condensation"/>
    <property type="evidence" value="ECO:0007669"/>
    <property type="project" value="TreeGrafter"/>
</dbReference>
<evidence type="ECO:0000313" key="6">
    <source>
        <dbReference type="EMBL" id="CAF1098138.1"/>
    </source>
</evidence>
<protein>
    <recommendedName>
        <fullName evidence="5">RecF/RecN/SMC N-terminal domain-containing protein</fullName>
    </recommendedName>
</protein>
<dbReference type="GO" id="GO:0005524">
    <property type="term" value="F:ATP binding"/>
    <property type="evidence" value="ECO:0007669"/>
    <property type="project" value="UniProtKB-KW"/>
</dbReference>
<keyword evidence="4" id="KW-0539">Nucleus</keyword>
<dbReference type="GO" id="GO:0000796">
    <property type="term" value="C:condensin complex"/>
    <property type="evidence" value="ECO:0007669"/>
    <property type="project" value="TreeGrafter"/>
</dbReference>